<dbReference type="Proteomes" id="UP001359559">
    <property type="component" value="Unassembled WGS sequence"/>
</dbReference>
<evidence type="ECO:0000313" key="1">
    <source>
        <dbReference type="EMBL" id="KAK7295886.1"/>
    </source>
</evidence>
<gene>
    <name evidence="1" type="ORF">RJT34_18800</name>
</gene>
<reference evidence="1 2" key="1">
    <citation type="submission" date="2024-01" db="EMBL/GenBank/DDBJ databases">
        <title>The genomes of 5 underutilized Papilionoideae crops provide insights into root nodulation and disease resistance.</title>
        <authorList>
            <person name="Yuan L."/>
        </authorList>
    </citation>
    <scope>NUCLEOTIDE SEQUENCE [LARGE SCALE GENOMIC DNA]</scope>
    <source>
        <strain evidence="1">LY-2023</strain>
        <tissue evidence="1">Leaf</tissue>
    </source>
</reference>
<name>A0AAN9JCT9_CLITE</name>
<proteinExistence type="predicted"/>
<sequence>MLSKPHFHLFTRFVSQSLSRPLISVLTLILLCFNFVSHLCAQSLISILTCSLFRCLLRCCSGVFSGVAPFCVMTPNDIFL</sequence>
<dbReference type="AlphaFoldDB" id="A0AAN9JCT9"/>
<evidence type="ECO:0000313" key="2">
    <source>
        <dbReference type="Proteomes" id="UP001359559"/>
    </source>
</evidence>
<comment type="caution">
    <text evidence="1">The sequence shown here is derived from an EMBL/GenBank/DDBJ whole genome shotgun (WGS) entry which is preliminary data.</text>
</comment>
<accession>A0AAN9JCT9</accession>
<protein>
    <submittedName>
        <fullName evidence="1">Uncharacterized protein</fullName>
    </submittedName>
</protein>
<dbReference type="EMBL" id="JAYKXN010000004">
    <property type="protein sequence ID" value="KAK7295886.1"/>
    <property type="molecule type" value="Genomic_DNA"/>
</dbReference>
<keyword evidence="2" id="KW-1185">Reference proteome</keyword>
<organism evidence="1 2">
    <name type="scientific">Clitoria ternatea</name>
    <name type="common">Butterfly pea</name>
    <dbReference type="NCBI Taxonomy" id="43366"/>
    <lineage>
        <taxon>Eukaryota</taxon>
        <taxon>Viridiplantae</taxon>
        <taxon>Streptophyta</taxon>
        <taxon>Embryophyta</taxon>
        <taxon>Tracheophyta</taxon>
        <taxon>Spermatophyta</taxon>
        <taxon>Magnoliopsida</taxon>
        <taxon>eudicotyledons</taxon>
        <taxon>Gunneridae</taxon>
        <taxon>Pentapetalae</taxon>
        <taxon>rosids</taxon>
        <taxon>fabids</taxon>
        <taxon>Fabales</taxon>
        <taxon>Fabaceae</taxon>
        <taxon>Papilionoideae</taxon>
        <taxon>50 kb inversion clade</taxon>
        <taxon>NPAAA clade</taxon>
        <taxon>indigoferoid/millettioid clade</taxon>
        <taxon>Phaseoleae</taxon>
        <taxon>Clitoria</taxon>
    </lineage>
</organism>